<organism evidence="4 5">
    <name type="scientific">Halobellus ruber</name>
    <dbReference type="NCBI Taxonomy" id="2761102"/>
    <lineage>
        <taxon>Archaea</taxon>
        <taxon>Methanobacteriati</taxon>
        <taxon>Methanobacteriota</taxon>
        <taxon>Stenosarchaea group</taxon>
        <taxon>Halobacteria</taxon>
        <taxon>Halobacteriales</taxon>
        <taxon>Haloferacaceae</taxon>
        <taxon>Halobellus</taxon>
    </lineage>
</organism>
<dbReference type="Proteomes" id="UP000546257">
    <property type="component" value="Unassembled WGS sequence"/>
</dbReference>
<dbReference type="PANTHER" id="PTHR43877">
    <property type="entry name" value="AMINOALKYLPHOSPHONATE N-ACETYLTRANSFERASE-RELATED-RELATED"/>
    <property type="match status" value="1"/>
</dbReference>
<evidence type="ECO:0000313" key="5">
    <source>
        <dbReference type="Proteomes" id="UP000546257"/>
    </source>
</evidence>
<gene>
    <name evidence="4" type="ORF">H5V44_03665</name>
</gene>
<name>A0A7J9SFW5_9EURY</name>
<proteinExistence type="predicted"/>
<dbReference type="InterPro" id="IPR043854">
    <property type="entry name" value="DUF5816"/>
</dbReference>
<evidence type="ECO:0000256" key="2">
    <source>
        <dbReference type="ARBA" id="ARBA00023315"/>
    </source>
</evidence>
<dbReference type="InterPro" id="IPR016181">
    <property type="entry name" value="Acyl_CoA_acyltransferase"/>
</dbReference>
<keyword evidence="2" id="KW-0012">Acyltransferase</keyword>
<reference evidence="4 5" key="1">
    <citation type="submission" date="2020-08" db="EMBL/GenBank/DDBJ databases">
        <authorList>
            <person name="Seo M.-J."/>
        </authorList>
    </citation>
    <scope>NUCLEOTIDE SEQUENCE [LARGE SCALE GENOMIC DNA]</scope>
    <source>
        <strain evidence="4 5">MBLA0160</strain>
    </source>
</reference>
<dbReference type="PROSITE" id="PS51186">
    <property type="entry name" value="GNAT"/>
    <property type="match status" value="1"/>
</dbReference>
<dbReference type="CDD" id="cd04301">
    <property type="entry name" value="NAT_SF"/>
    <property type="match status" value="1"/>
</dbReference>
<sequence length="251" mass="27740">MDIRDATTEDVDAIRRVAAASMRTSYDHAIDEETIAAAVDEWYSADRLTDALADDDSVFVVAVDSGSVVGFAQSEVAEGRESVGYLDWLHVVPDHRGGGIGSQLLARLKQELVVAGVDRLEGRVLEENQAGVSFYEEQGFSEVGTRTVEIHGETFEERVYTTFLEDTDSDPSGLVERAVDGRTVYVAYDESARGSEAPFFAVYLDEDRENPYGWMCGGDEGFDVAMDTMERLECNECGNRRKAARWDAAYL</sequence>
<accession>A0A7J9SFW5</accession>
<dbReference type="EMBL" id="JACKXD010000001">
    <property type="protein sequence ID" value="MBB6645402.1"/>
    <property type="molecule type" value="Genomic_DNA"/>
</dbReference>
<keyword evidence="1 4" id="KW-0808">Transferase</keyword>
<dbReference type="SUPFAM" id="SSF55729">
    <property type="entry name" value="Acyl-CoA N-acyltransferases (Nat)"/>
    <property type="match status" value="1"/>
</dbReference>
<dbReference type="RefSeq" id="WP_185191758.1">
    <property type="nucleotide sequence ID" value="NZ_JACKXD010000001.1"/>
</dbReference>
<protein>
    <submittedName>
        <fullName evidence="4">GNAT family N-acetyltransferase</fullName>
    </submittedName>
</protein>
<feature type="domain" description="N-acetyltransferase" evidence="3">
    <location>
        <begin position="1"/>
        <end position="162"/>
    </location>
</feature>
<dbReference type="Gene3D" id="3.40.630.30">
    <property type="match status" value="1"/>
</dbReference>
<evidence type="ECO:0000259" key="3">
    <source>
        <dbReference type="PROSITE" id="PS51186"/>
    </source>
</evidence>
<dbReference type="Pfam" id="PF19133">
    <property type="entry name" value="DUF5816"/>
    <property type="match status" value="1"/>
</dbReference>
<dbReference type="AlphaFoldDB" id="A0A7J9SFW5"/>
<comment type="caution">
    <text evidence="4">The sequence shown here is derived from an EMBL/GenBank/DDBJ whole genome shotgun (WGS) entry which is preliminary data.</text>
</comment>
<dbReference type="GO" id="GO:0016747">
    <property type="term" value="F:acyltransferase activity, transferring groups other than amino-acyl groups"/>
    <property type="evidence" value="ECO:0007669"/>
    <property type="project" value="InterPro"/>
</dbReference>
<dbReference type="InterPro" id="IPR050832">
    <property type="entry name" value="Bact_Acetyltransf"/>
</dbReference>
<evidence type="ECO:0000256" key="1">
    <source>
        <dbReference type="ARBA" id="ARBA00022679"/>
    </source>
</evidence>
<evidence type="ECO:0000313" key="4">
    <source>
        <dbReference type="EMBL" id="MBB6645402.1"/>
    </source>
</evidence>
<keyword evidence="5" id="KW-1185">Reference proteome</keyword>
<dbReference type="InterPro" id="IPR000182">
    <property type="entry name" value="GNAT_dom"/>
</dbReference>
<dbReference type="Pfam" id="PF00583">
    <property type="entry name" value="Acetyltransf_1"/>
    <property type="match status" value="1"/>
</dbReference>